<protein>
    <submittedName>
        <fullName evidence="1">DgyrCDS14902</fullName>
    </submittedName>
</protein>
<evidence type="ECO:0000313" key="1">
    <source>
        <dbReference type="EMBL" id="CAD5126878.1"/>
    </source>
</evidence>
<comment type="caution">
    <text evidence="1">The sequence shown here is derived from an EMBL/GenBank/DDBJ whole genome shotgun (WGS) entry which is preliminary data.</text>
</comment>
<dbReference type="EMBL" id="CAJFCJ010000097">
    <property type="protein sequence ID" value="CAD5126878.1"/>
    <property type="molecule type" value="Genomic_DNA"/>
</dbReference>
<reference evidence="1 2" key="1">
    <citation type="submission" date="2020-08" db="EMBL/GenBank/DDBJ databases">
        <authorList>
            <person name="Hejnol A."/>
        </authorList>
    </citation>
    <scope>NUCLEOTIDE SEQUENCE [LARGE SCALE GENOMIC DNA]</scope>
</reference>
<dbReference type="AlphaFoldDB" id="A0A7I8WFA0"/>
<evidence type="ECO:0000313" key="2">
    <source>
        <dbReference type="Proteomes" id="UP000549394"/>
    </source>
</evidence>
<accession>A0A7I8WFA0</accession>
<gene>
    <name evidence="1" type="ORF">DGYR_LOCUS14095</name>
</gene>
<organism evidence="1 2">
    <name type="scientific">Dimorphilus gyrociliatus</name>
    <dbReference type="NCBI Taxonomy" id="2664684"/>
    <lineage>
        <taxon>Eukaryota</taxon>
        <taxon>Metazoa</taxon>
        <taxon>Spiralia</taxon>
        <taxon>Lophotrochozoa</taxon>
        <taxon>Annelida</taxon>
        <taxon>Polychaeta</taxon>
        <taxon>Polychaeta incertae sedis</taxon>
        <taxon>Dinophilidae</taxon>
        <taxon>Dimorphilus</taxon>
    </lineage>
</organism>
<sequence>MQFNVLQFDLLTLITDFNISCNGYLTSITYLTTGEDYPFHLGVWEKISGNKYIKKDFRTITKTTSVEQRTVQFEIPMEISTTDYLAFDFLQNTKHGIVSYVGNSSGNVQFYKVNTRSIYINLQNNYFTYTIQIITFPQQSLNLPVFMPVTFNPQIYNKYYAFNLQFIPKNVYKKNPVCSNQQNVYGRDLISRNDGGGDFSVLLTEHKFLCRGILRKIEFYRKQTDKSYIGIWRRMSDLAGIKYKLITLITLPDGPINSVQTLELNDTVSVEENDIPFVLNHLSKSNAIANARNSYGDAAAISMNIQKENIQIGQIIDLQLCQHACEKGFRTYSIKFYVDSRKKNISYRYHKDVVTTQAALL</sequence>
<name>A0A7I8WFA0_9ANNE</name>
<dbReference type="Proteomes" id="UP000549394">
    <property type="component" value="Unassembled WGS sequence"/>
</dbReference>
<keyword evidence="2" id="KW-1185">Reference proteome</keyword>
<proteinExistence type="predicted"/>